<evidence type="ECO:0000256" key="7">
    <source>
        <dbReference type="ARBA" id="ARBA00023136"/>
    </source>
</evidence>
<evidence type="ECO:0000259" key="9">
    <source>
        <dbReference type="PROSITE" id="PS50928"/>
    </source>
</evidence>
<feature type="transmembrane region" description="Helical" evidence="8">
    <location>
        <begin position="279"/>
        <end position="301"/>
    </location>
</feature>
<proteinExistence type="inferred from homology"/>
<keyword evidence="2 8" id="KW-0813">Transport</keyword>
<dbReference type="Proteomes" id="UP000660668">
    <property type="component" value="Unassembled WGS sequence"/>
</dbReference>
<evidence type="ECO:0000256" key="6">
    <source>
        <dbReference type="ARBA" id="ARBA00022989"/>
    </source>
</evidence>
<keyword evidence="4" id="KW-0997">Cell inner membrane</keyword>
<dbReference type="AlphaFoldDB" id="A0A930VMC6"/>
<dbReference type="Gene3D" id="1.10.3720.10">
    <property type="entry name" value="MetI-like"/>
    <property type="match status" value="2"/>
</dbReference>
<keyword evidence="3" id="KW-1003">Cell membrane</keyword>
<dbReference type="GO" id="GO:0055085">
    <property type="term" value="P:transmembrane transport"/>
    <property type="evidence" value="ECO:0007669"/>
    <property type="project" value="InterPro"/>
</dbReference>
<evidence type="ECO:0000313" key="10">
    <source>
        <dbReference type="EMBL" id="MBF4769398.1"/>
    </source>
</evidence>
<feature type="transmembrane region" description="Helical" evidence="8">
    <location>
        <begin position="124"/>
        <end position="145"/>
    </location>
</feature>
<feature type="transmembrane region" description="Helical" evidence="8">
    <location>
        <begin position="513"/>
        <end position="532"/>
    </location>
</feature>
<keyword evidence="6 8" id="KW-1133">Transmembrane helix</keyword>
<sequence length="597" mass="65752">MTATQQPVVSGPQPGQTLTGFAFRAWDWARANYLAIFIALALLWVVAIPIVSVINFSFRDGTPALPGGLTLQNYRDAYGNPQTLPALKNTVIYAVVVSIVSLAMATLFAWLLERTDMPFRNLAWVLMLLPIAMPGMLSSMAWILMLSNRVGVLNVGMRNVLDLVGIHLTSGPFNIYSMYGMITVESLRGSSTLFLMMVAAFRVMDPALEEAASAAGVKNSRIFRKITLPMVFPALLAAGTYALIGNLDDLDTPLLLGVPAGIYLLPTLIWFTSSQNAEWGLASAYTVFFLVVTIAMVVVYYRVVIRKAGSFAAITGKAYRPRRMSLGRWRYPALGVFFFYFIVTIALPILILLWASLLPAYEPPSAEAWHLISLDKYKEVLDAPQIVNSVWNTAKLAVITAFVTMILAFLVSWLVVRQRVRGGIALDAISFVPHSIPSVAIGVALIAFYLNPWTRWSHIYGTIAIMVLALMTRFMAFATRTTNSSMTQLGSELEEAGYVSGVGKLRVMLRITFRLLTPAFVAGWIWIFAHTIKNLSIPLMLATPNNGTIATSLYFYWQRKADFSLASALGVMLIAVLALLAIVSRRIIATGFTQNDE</sequence>
<dbReference type="RefSeq" id="WP_194697544.1">
    <property type="nucleotide sequence ID" value="NZ_JADKPO010000024.1"/>
</dbReference>
<feature type="transmembrane region" description="Helical" evidence="8">
    <location>
        <begin position="396"/>
        <end position="416"/>
    </location>
</feature>
<evidence type="ECO:0000256" key="8">
    <source>
        <dbReference type="RuleBase" id="RU363032"/>
    </source>
</evidence>
<feature type="domain" description="ABC transmembrane type-1" evidence="9">
    <location>
        <begin position="87"/>
        <end position="300"/>
    </location>
</feature>
<comment type="caution">
    <text evidence="10">The sequence shown here is derived from an EMBL/GenBank/DDBJ whole genome shotgun (WGS) entry which is preliminary data.</text>
</comment>
<protein>
    <submittedName>
        <fullName evidence="10">Iron ABC transporter permease</fullName>
    </submittedName>
</protein>
<dbReference type="Pfam" id="PF00528">
    <property type="entry name" value="BPD_transp_1"/>
    <property type="match status" value="2"/>
</dbReference>
<dbReference type="PROSITE" id="PS50928">
    <property type="entry name" value="ABC_TM1"/>
    <property type="match status" value="2"/>
</dbReference>
<keyword evidence="5 8" id="KW-0812">Transmembrane</keyword>
<feature type="transmembrane region" description="Helical" evidence="8">
    <location>
        <begin position="428"/>
        <end position="450"/>
    </location>
</feature>
<feature type="transmembrane region" description="Helical" evidence="8">
    <location>
        <begin position="456"/>
        <end position="476"/>
    </location>
</feature>
<accession>A0A930VMC6</accession>
<feature type="transmembrane region" description="Helical" evidence="8">
    <location>
        <begin position="254"/>
        <end position="273"/>
    </location>
</feature>
<evidence type="ECO:0000256" key="5">
    <source>
        <dbReference type="ARBA" id="ARBA00022692"/>
    </source>
</evidence>
<evidence type="ECO:0000256" key="2">
    <source>
        <dbReference type="ARBA" id="ARBA00022448"/>
    </source>
</evidence>
<dbReference type="InterPro" id="IPR035906">
    <property type="entry name" value="MetI-like_sf"/>
</dbReference>
<dbReference type="CDD" id="cd06261">
    <property type="entry name" value="TM_PBP2"/>
    <property type="match status" value="1"/>
</dbReference>
<feature type="transmembrane region" description="Helical" evidence="8">
    <location>
        <begin position="331"/>
        <end position="355"/>
    </location>
</feature>
<feature type="transmembrane region" description="Helical" evidence="8">
    <location>
        <begin position="563"/>
        <end position="583"/>
    </location>
</feature>
<organism evidence="10 11">
    <name type="scientific">Nocardioides agariphilus</name>
    <dbReference type="NCBI Taxonomy" id="433664"/>
    <lineage>
        <taxon>Bacteria</taxon>
        <taxon>Bacillati</taxon>
        <taxon>Actinomycetota</taxon>
        <taxon>Actinomycetes</taxon>
        <taxon>Propionibacteriales</taxon>
        <taxon>Nocardioidaceae</taxon>
        <taxon>Nocardioides</taxon>
    </lineage>
</organism>
<evidence type="ECO:0000313" key="11">
    <source>
        <dbReference type="Proteomes" id="UP000660668"/>
    </source>
</evidence>
<name>A0A930VMC6_9ACTN</name>
<dbReference type="EMBL" id="JADKPO010000024">
    <property type="protein sequence ID" value="MBF4769398.1"/>
    <property type="molecule type" value="Genomic_DNA"/>
</dbReference>
<gene>
    <name evidence="10" type="ORF">ISU10_16640</name>
</gene>
<feature type="transmembrane region" description="Helical" evidence="8">
    <location>
        <begin position="33"/>
        <end position="58"/>
    </location>
</feature>
<reference evidence="10" key="1">
    <citation type="submission" date="2020-11" db="EMBL/GenBank/DDBJ databases">
        <title>Nocardioides cynanchi sp. nov., isolated from soil of rhizosphere of Cynanchum wilfordii.</title>
        <authorList>
            <person name="Lee J.-S."/>
            <person name="Suh M.K."/>
            <person name="Kim J.-S."/>
        </authorList>
    </citation>
    <scope>NUCLEOTIDE SEQUENCE</scope>
    <source>
        <strain evidence="10">KCTC 19276</strain>
    </source>
</reference>
<feature type="transmembrane region" description="Helical" evidence="8">
    <location>
        <begin position="91"/>
        <end position="112"/>
    </location>
</feature>
<feature type="domain" description="ABC transmembrane type-1" evidence="9">
    <location>
        <begin position="390"/>
        <end position="584"/>
    </location>
</feature>
<dbReference type="InterPro" id="IPR000515">
    <property type="entry name" value="MetI-like"/>
</dbReference>
<comment type="similarity">
    <text evidence="8">Belongs to the binding-protein-dependent transport system permease family.</text>
</comment>
<dbReference type="PANTHER" id="PTHR43357:SF4">
    <property type="entry name" value="INNER MEMBRANE ABC TRANSPORTER PERMEASE PROTEIN YDCV"/>
    <property type="match status" value="1"/>
</dbReference>
<comment type="subcellular location">
    <subcellularLocation>
        <location evidence="1">Cell inner membrane</location>
        <topology evidence="1">Multi-pass membrane protein</topology>
    </subcellularLocation>
    <subcellularLocation>
        <location evidence="8">Cell membrane</location>
        <topology evidence="8">Multi-pass membrane protein</topology>
    </subcellularLocation>
</comment>
<evidence type="ECO:0000256" key="3">
    <source>
        <dbReference type="ARBA" id="ARBA00022475"/>
    </source>
</evidence>
<evidence type="ECO:0000256" key="4">
    <source>
        <dbReference type="ARBA" id="ARBA00022519"/>
    </source>
</evidence>
<dbReference type="GO" id="GO:0005886">
    <property type="term" value="C:plasma membrane"/>
    <property type="evidence" value="ECO:0007669"/>
    <property type="project" value="UniProtKB-SubCell"/>
</dbReference>
<dbReference type="SUPFAM" id="SSF161098">
    <property type="entry name" value="MetI-like"/>
    <property type="match status" value="2"/>
</dbReference>
<dbReference type="PANTHER" id="PTHR43357">
    <property type="entry name" value="INNER MEMBRANE ABC TRANSPORTER PERMEASE PROTEIN YDCV"/>
    <property type="match status" value="1"/>
</dbReference>
<feature type="transmembrane region" description="Helical" evidence="8">
    <location>
        <begin position="226"/>
        <end position="247"/>
    </location>
</feature>
<keyword evidence="11" id="KW-1185">Reference proteome</keyword>
<evidence type="ECO:0000256" key="1">
    <source>
        <dbReference type="ARBA" id="ARBA00004429"/>
    </source>
</evidence>
<keyword evidence="7 8" id="KW-0472">Membrane</keyword>